<sequence>MVTIGFYALWSNGVSYNSSVSTIICTTQNPDIKQIIADRTLGSQPLAEDIAKTKLRFGIVQQHSGTDSTPDGSGGRIGFGVEGTVTPLPRKR</sequence>
<dbReference type="Proteomes" id="UP000799438">
    <property type="component" value="Unassembled WGS sequence"/>
</dbReference>
<evidence type="ECO:0000313" key="2">
    <source>
        <dbReference type="EMBL" id="KAF2137402.1"/>
    </source>
</evidence>
<accession>A0A6A6AZN3</accession>
<name>A0A6A6AZN3_9PEZI</name>
<keyword evidence="3" id="KW-1185">Reference proteome</keyword>
<dbReference type="GeneID" id="54300015"/>
<evidence type="ECO:0000313" key="3">
    <source>
        <dbReference type="Proteomes" id="UP000799438"/>
    </source>
</evidence>
<feature type="compositionally biased region" description="Gly residues" evidence="1">
    <location>
        <begin position="72"/>
        <end position="81"/>
    </location>
</feature>
<dbReference type="OrthoDB" id="5340195at2759"/>
<gene>
    <name evidence="2" type="ORF">K452DRAFT_301987</name>
</gene>
<feature type="region of interest" description="Disordered" evidence="1">
    <location>
        <begin position="62"/>
        <end position="92"/>
    </location>
</feature>
<reference evidence="2" key="1">
    <citation type="journal article" date="2020" name="Stud. Mycol.">
        <title>101 Dothideomycetes genomes: a test case for predicting lifestyles and emergence of pathogens.</title>
        <authorList>
            <person name="Haridas S."/>
            <person name="Albert R."/>
            <person name="Binder M."/>
            <person name="Bloem J."/>
            <person name="Labutti K."/>
            <person name="Salamov A."/>
            <person name="Andreopoulos B."/>
            <person name="Baker S."/>
            <person name="Barry K."/>
            <person name="Bills G."/>
            <person name="Bluhm B."/>
            <person name="Cannon C."/>
            <person name="Castanera R."/>
            <person name="Culley D."/>
            <person name="Daum C."/>
            <person name="Ezra D."/>
            <person name="Gonzalez J."/>
            <person name="Henrissat B."/>
            <person name="Kuo A."/>
            <person name="Liang C."/>
            <person name="Lipzen A."/>
            <person name="Lutzoni F."/>
            <person name="Magnuson J."/>
            <person name="Mondo S."/>
            <person name="Nolan M."/>
            <person name="Ohm R."/>
            <person name="Pangilinan J."/>
            <person name="Park H.-J."/>
            <person name="Ramirez L."/>
            <person name="Alfaro M."/>
            <person name="Sun H."/>
            <person name="Tritt A."/>
            <person name="Yoshinaga Y."/>
            <person name="Zwiers L.-H."/>
            <person name="Turgeon B."/>
            <person name="Goodwin S."/>
            <person name="Spatafora J."/>
            <person name="Crous P."/>
            <person name="Grigoriev I."/>
        </authorList>
    </citation>
    <scope>NUCLEOTIDE SEQUENCE</scope>
    <source>
        <strain evidence="2">CBS 121167</strain>
    </source>
</reference>
<proteinExistence type="predicted"/>
<dbReference type="AlphaFoldDB" id="A0A6A6AZN3"/>
<organism evidence="2 3">
    <name type="scientific">Aplosporella prunicola CBS 121167</name>
    <dbReference type="NCBI Taxonomy" id="1176127"/>
    <lineage>
        <taxon>Eukaryota</taxon>
        <taxon>Fungi</taxon>
        <taxon>Dikarya</taxon>
        <taxon>Ascomycota</taxon>
        <taxon>Pezizomycotina</taxon>
        <taxon>Dothideomycetes</taxon>
        <taxon>Dothideomycetes incertae sedis</taxon>
        <taxon>Botryosphaeriales</taxon>
        <taxon>Aplosporellaceae</taxon>
        <taxon>Aplosporella</taxon>
    </lineage>
</organism>
<dbReference type="EMBL" id="ML995503">
    <property type="protein sequence ID" value="KAF2137402.1"/>
    <property type="molecule type" value="Genomic_DNA"/>
</dbReference>
<protein>
    <submittedName>
        <fullName evidence="2">Uncharacterized protein</fullName>
    </submittedName>
</protein>
<evidence type="ECO:0000256" key="1">
    <source>
        <dbReference type="SAM" id="MobiDB-lite"/>
    </source>
</evidence>
<dbReference type="RefSeq" id="XP_033393118.1">
    <property type="nucleotide sequence ID" value="XM_033542518.1"/>
</dbReference>